<evidence type="ECO:0000256" key="2">
    <source>
        <dbReference type="HAMAP-Rule" id="MF_01212"/>
    </source>
</evidence>
<dbReference type="AlphaFoldDB" id="A0A212QQ42"/>
<protein>
    <recommendedName>
        <fullName evidence="2">Deoxyguanosinetriphosphate triphosphohydrolase-like protein</fullName>
    </recommendedName>
</protein>
<name>A0A212QQ42_9PROT</name>
<dbReference type="SMART" id="SM00471">
    <property type="entry name" value="HDc"/>
    <property type="match status" value="1"/>
</dbReference>
<dbReference type="InterPro" id="IPR050135">
    <property type="entry name" value="dGTPase-like"/>
</dbReference>
<dbReference type="InterPro" id="IPR023023">
    <property type="entry name" value="dNTPase_2"/>
</dbReference>
<dbReference type="InterPro" id="IPR006261">
    <property type="entry name" value="dGTPase"/>
</dbReference>
<evidence type="ECO:0000256" key="1">
    <source>
        <dbReference type="ARBA" id="ARBA00022801"/>
    </source>
</evidence>
<dbReference type="PROSITE" id="PS51831">
    <property type="entry name" value="HD"/>
    <property type="match status" value="1"/>
</dbReference>
<dbReference type="GO" id="GO:0008832">
    <property type="term" value="F:dGTPase activity"/>
    <property type="evidence" value="ECO:0007669"/>
    <property type="project" value="TreeGrafter"/>
</dbReference>
<evidence type="ECO:0000313" key="5">
    <source>
        <dbReference type="Proteomes" id="UP000197065"/>
    </source>
</evidence>
<dbReference type="GO" id="GO:0006203">
    <property type="term" value="P:dGTP catabolic process"/>
    <property type="evidence" value="ECO:0007669"/>
    <property type="project" value="TreeGrafter"/>
</dbReference>
<dbReference type="Gene3D" id="1.10.3210.10">
    <property type="entry name" value="Hypothetical protein af1432"/>
    <property type="match status" value="1"/>
</dbReference>
<dbReference type="CDD" id="cd00077">
    <property type="entry name" value="HDc"/>
    <property type="match status" value="1"/>
</dbReference>
<sequence length="384" mass="42336">MTLASFACLAEASAGRALVEPGQGLRSCFQRDRDRIVHSTAFRRLENKTQVFVSGEGDHFRTRLTHSLEVAQITRTLCSALGCDTDLGEAVALAHDLGHPPFGHAGERALAEELAAYGGFDHNVQTFRVLTRLEQRYASFDGLNLTFETLEGVLKHNGPLAEPLPGAIARHPVAAAGLLRQQGPVEAQAAALADDVAYCNHDLDDGLRAGFFDLDDLRDVALVAETTTTVRGLYGPIDQRRLHHEVIRRLIDQMVTDIIVRTRHNLAALGGAPSPDLAAIRAASSPVVAFSPGMAAEIAALRAFLRKRMYRHYKVNRMSSKARSIVRNLVQLFMAEPDCLPTHWQPEGGEPQQTADAVRDYIAGMTDRYAFDEYDRLFRTTRDR</sequence>
<dbReference type="Proteomes" id="UP000197065">
    <property type="component" value="Unassembled WGS sequence"/>
</dbReference>
<dbReference type="RefSeq" id="WP_243389718.1">
    <property type="nucleotide sequence ID" value="NZ_FYEH01000002.1"/>
</dbReference>
<dbReference type="NCBIfam" id="TIGR01353">
    <property type="entry name" value="dGTP_triPase"/>
    <property type="match status" value="1"/>
</dbReference>
<dbReference type="PANTHER" id="PTHR11373">
    <property type="entry name" value="DEOXYNUCLEOSIDE TRIPHOSPHATE TRIPHOSPHOHYDROLASE"/>
    <property type="match status" value="1"/>
</dbReference>
<evidence type="ECO:0000313" key="4">
    <source>
        <dbReference type="EMBL" id="SNB61562.1"/>
    </source>
</evidence>
<evidence type="ECO:0000259" key="3">
    <source>
        <dbReference type="PROSITE" id="PS51831"/>
    </source>
</evidence>
<proteinExistence type="inferred from homology"/>
<dbReference type="Pfam" id="PF13286">
    <property type="entry name" value="HD_assoc"/>
    <property type="match status" value="1"/>
</dbReference>
<keyword evidence="1 2" id="KW-0378">Hydrolase</keyword>
<dbReference type="Pfam" id="PF01966">
    <property type="entry name" value="HD"/>
    <property type="match status" value="1"/>
</dbReference>
<dbReference type="PANTHER" id="PTHR11373:SF43">
    <property type="entry name" value="DEOXYGUANOSINETRIPHOSPHATE TRIPHOSPHOHYDROLASE-LIKE PROTEIN"/>
    <property type="match status" value="1"/>
</dbReference>
<dbReference type="EMBL" id="FYEH01000002">
    <property type="protein sequence ID" value="SNB61562.1"/>
    <property type="molecule type" value="Genomic_DNA"/>
</dbReference>
<accession>A0A212QQ42</accession>
<gene>
    <name evidence="4" type="ORF">SAMN07250955_102284</name>
</gene>
<keyword evidence="5" id="KW-1185">Reference proteome</keyword>
<dbReference type="SUPFAM" id="SSF109604">
    <property type="entry name" value="HD-domain/PDEase-like"/>
    <property type="match status" value="1"/>
</dbReference>
<feature type="domain" description="HD" evidence="3">
    <location>
        <begin position="63"/>
        <end position="199"/>
    </location>
</feature>
<dbReference type="HAMAP" id="MF_01212">
    <property type="entry name" value="dGTPase_type2"/>
    <property type="match status" value="1"/>
</dbReference>
<comment type="similarity">
    <text evidence="2">Belongs to the dGTPase family. Type 2 subfamily.</text>
</comment>
<dbReference type="NCBIfam" id="NF002326">
    <property type="entry name" value="PRK01286.1-1"/>
    <property type="match status" value="1"/>
</dbReference>
<dbReference type="InterPro" id="IPR026875">
    <property type="entry name" value="PHydrolase_assoc_dom"/>
</dbReference>
<reference evidence="4 5" key="1">
    <citation type="submission" date="2017-06" db="EMBL/GenBank/DDBJ databases">
        <authorList>
            <person name="Kim H.J."/>
            <person name="Triplett B.A."/>
        </authorList>
    </citation>
    <scope>NUCLEOTIDE SEQUENCE [LARGE SCALE GENOMIC DNA]</scope>
    <source>
        <strain evidence="4 5">B29T1</strain>
    </source>
</reference>
<dbReference type="InterPro" id="IPR003607">
    <property type="entry name" value="HD/PDEase_dom"/>
</dbReference>
<organism evidence="4 5">
    <name type="scientific">Arboricoccus pini</name>
    <dbReference type="NCBI Taxonomy" id="1963835"/>
    <lineage>
        <taxon>Bacteria</taxon>
        <taxon>Pseudomonadati</taxon>
        <taxon>Pseudomonadota</taxon>
        <taxon>Alphaproteobacteria</taxon>
        <taxon>Geminicoccales</taxon>
        <taxon>Geminicoccaceae</taxon>
        <taxon>Arboricoccus</taxon>
    </lineage>
</organism>
<dbReference type="InterPro" id="IPR006674">
    <property type="entry name" value="HD_domain"/>
</dbReference>